<dbReference type="Pfam" id="PF00112">
    <property type="entry name" value="Peptidase_C1"/>
    <property type="match status" value="1"/>
</dbReference>
<feature type="domain" description="Peptidase C1A papain C-terminal" evidence="2">
    <location>
        <begin position="32"/>
        <end position="239"/>
    </location>
</feature>
<dbReference type="EMBL" id="JACFYJ010000001">
    <property type="protein sequence ID" value="MEI5995882.1"/>
    <property type="molecule type" value="Genomic_DNA"/>
</dbReference>
<proteinExistence type="inferred from homology"/>
<dbReference type="PROSITE" id="PS00639">
    <property type="entry name" value="THIOL_PROTEASE_HIS"/>
    <property type="match status" value="1"/>
</dbReference>
<evidence type="ECO:0000313" key="4">
    <source>
        <dbReference type="Proteomes" id="UP001386437"/>
    </source>
</evidence>
<dbReference type="InterPro" id="IPR038765">
    <property type="entry name" value="Papain-like_cys_pep_sf"/>
</dbReference>
<name>A0ABU8IJV7_9BURK</name>
<dbReference type="SUPFAM" id="SSF54001">
    <property type="entry name" value="Cysteine proteinases"/>
    <property type="match status" value="1"/>
</dbReference>
<dbReference type="InterPro" id="IPR000668">
    <property type="entry name" value="Peptidase_C1A_C"/>
</dbReference>
<dbReference type="Proteomes" id="UP001386437">
    <property type="component" value="Unassembled WGS sequence"/>
</dbReference>
<dbReference type="SMART" id="SM00645">
    <property type="entry name" value="Pept_C1"/>
    <property type="match status" value="1"/>
</dbReference>
<gene>
    <name evidence="3" type="ORF">H3V53_01215</name>
</gene>
<evidence type="ECO:0000259" key="2">
    <source>
        <dbReference type="SMART" id="SM00645"/>
    </source>
</evidence>
<organism evidence="3 4">
    <name type="scientific">Paraburkholderia bengalensis</name>
    <dbReference type="NCBI Taxonomy" id="2747562"/>
    <lineage>
        <taxon>Bacteria</taxon>
        <taxon>Pseudomonadati</taxon>
        <taxon>Pseudomonadota</taxon>
        <taxon>Betaproteobacteria</taxon>
        <taxon>Burkholderiales</taxon>
        <taxon>Burkholderiaceae</taxon>
        <taxon>Paraburkholderia</taxon>
    </lineage>
</organism>
<comment type="similarity">
    <text evidence="1">Belongs to the peptidase C1 family.</text>
</comment>
<keyword evidence="4" id="KW-1185">Reference proteome</keyword>
<evidence type="ECO:0000256" key="1">
    <source>
        <dbReference type="ARBA" id="ARBA00008455"/>
    </source>
</evidence>
<reference evidence="3 4" key="1">
    <citation type="journal article" date="2022" name="Arch. Microbiol.">
        <title>Paraburkholderia bengalensis sp. nov. isolated from roots of Oryza sativa, IR64.</title>
        <authorList>
            <person name="Nag P."/>
            <person name="Mondal N."/>
            <person name="Sarkar J."/>
            <person name="Das S."/>
        </authorList>
    </citation>
    <scope>NUCLEOTIDE SEQUENCE [LARGE SCALE GENOMIC DNA]</scope>
    <source>
        <strain evidence="3 4">IR64_4_BI</strain>
    </source>
</reference>
<dbReference type="InterPro" id="IPR013128">
    <property type="entry name" value="Peptidase_C1A"/>
</dbReference>
<accession>A0ABU8IJV7</accession>
<sequence>MPYSVKRFGWVRDLPDQRDHLYAAPVTALAALPPSVDLRTQCPPIYDQGDLGSCTGNGIAAAMQFERMKQNLTPNFIPSRLFIYYNERVIEHTVNSDSGAMIRDGMKSVAKLGDCPETLWPYDISKFAVKPPSNAYSEALKDRVVQYQRLVQNLSQMKGCLASGYPIVFGFTVYESFESPQVTRTGVVPMPAHGEQVLGGHCVVAVGYDDAHQRFIVRNSWGTGWGMDGYCTMPYAYLIDPNLSSDFWTVRLVSA</sequence>
<dbReference type="PANTHER" id="PTHR12411">
    <property type="entry name" value="CYSTEINE PROTEASE FAMILY C1-RELATED"/>
    <property type="match status" value="1"/>
</dbReference>
<protein>
    <submittedName>
        <fullName evidence="3">C1 family peptidase</fullName>
    </submittedName>
</protein>
<evidence type="ECO:0000313" key="3">
    <source>
        <dbReference type="EMBL" id="MEI5995882.1"/>
    </source>
</evidence>
<dbReference type="InterPro" id="IPR025660">
    <property type="entry name" value="Pept_his_AS"/>
</dbReference>
<dbReference type="CDD" id="cd02619">
    <property type="entry name" value="Peptidase_C1"/>
    <property type="match status" value="1"/>
</dbReference>
<comment type="caution">
    <text evidence="3">The sequence shown here is derived from an EMBL/GenBank/DDBJ whole genome shotgun (WGS) entry which is preliminary data.</text>
</comment>
<dbReference type="RefSeq" id="WP_336596346.1">
    <property type="nucleotide sequence ID" value="NZ_JACFYJ010000001.1"/>
</dbReference>
<dbReference type="Gene3D" id="3.90.70.10">
    <property type="entry name" value="Cysteine proteinases"/>
    <property type="match status" value="1"/>
</dbReference>